<reference evidence="2 3" key="1">
    <citation type="journal article" date="2016" name="Int. J. Mol. Sci.">
        <title>Comparative genomics of the extreme acidophile Acidithiobacillus thiooxidans reveals intraspecific divergence and niche adaptation.</title>
        <authorList>
            <person name="Zhang X."/>
            <person name="Feng X."/>
            <person name="Tao J."/>
            <person name="Ma L."/>
            <person name="Xiao Y."/>
            <person name="Liang Y."/>
            <person name="Liu X."/>
            <person name="Yin H."/>
        </authorList>
    </citation>
    <scope>NUCLEOTIDE SEQUENCE [LARGE SCALE GENOMIC DNA]</scope>
    <source>
        <strain evidence="2 3">A02</strain>
    </source>
</reference>
<dbReference type="PANTHER" id="PTHR46246">
    <property type="entry name" value="GUANOSINE-3',5'-BIS(DIPHOSPHATE) 3'-PYROPHOSPHOHYDROLASE MESH1"/>
    <property type="match status" value="1"/>
</dbReference>
<proteinExistence type="predicted"/>
<organism evidence="2 3">
    <name type="scientific">Acidithiobacillus thiooxidans</name>
    <name type="common">Thiobacillus thiooxidans</name>
    <dbReference type="NCBI Taxonomy" id="930"/>
    <lineage>
        <taxon>Bacteria</taxon>
        <taxon>Pseudomonadati</taxon>
        <taxon>Pseudomonadota</taxon>
        <taxon>Acidithiobacillia</taxon>
        <taxon>Acidithiobacillales</taxon>
        <taxon>Acidithiobacillaceae</taxon>
        <taxon>Acidithiobacillus</taxon>
    </lineage>
</organism>
<feature type="domain" description="HD/PDEase" evidence="1">
    <location>
        <begin position="32"/>
        <end position="142"/>
    </location>
</feature>
<dbReference type="SUPFAM" id="SSF109604">
    <property type="entry name" value="HD-domain/PDEase-like"/>
    <property type="match status" value="1"/>
</dbReference>
<evidence type="ECO:0000313" key="3">
    <source>
        <dbReference type="Proteomes" id="UP000094893"/>
    </source>
</evidence>
<dbReference type="InterPro" id="IPR052194">
    <property type="entry name" value="MESH1"/>
</dbReference>
<comment type="caution">
    <text evidence="2">The sequence shown here is derived from an EMBL/GenBank/DDBJ whole genome shotgun (WGS) entry which is preliminary data.</text>
</comment>
<dbReference type="EMBL" id="LWSA01000320">
    <property type="protein sequence ID" value="OCX67992.1"/>
    <property type="molecule type" value="Genomic_DNA"/>
</dbReference>
<evidence type="ECO:0000313" key="2">
    <source>
        <dbReference type="EMBL" id="OCX67992.1"/>
    </source>
</evidence>
<dbReference type="InterPro" id="IPR003607">
    <property type="entry name" value="HD/PDEase_dom"/>
</dbReference>
<dbReference type="PANTHER" id="PTHR46246:SF1">
    <property type="entry name" value="GUANOSINE-3',5'-BIS(DIPHOSPHATE) 3'-PYROPHOSPHOHYDROLASE MESH1"/>
    <property type="match status" value="1"/>
</dbReference>
<dbReference type="CDD" id="cd00077">
    <property type="entry name" value="HDc"/>
    <property type="match status" value="1"/>
</dbReference>
<dbReference type="AlphaFoldDB" id="A0A1C2HW80"/>
<protein>
    <recommendedName>
        <fullName evidence="1">HD/PDEase domain-containing protein</fullName>
    </recommendedName>
</protein>
<evidence type="ECO:0000259" key="1">
    <source>
        <dbReference type="SMART" id="SM00471"/>
    </source>
</evidence>
<dbReference type="Pfam" id="PF13328">
    <property type="entry name" value="HD_4"/>
    <property type="match status" value="1"/>
</dbReference>
<sequence length="183" mass="20875">MLNRKSTSNDGMVLDALLYAHELHKGQVRKGSNLPYINHPVAVSYLVAQYKRSKHLADLITAALLHDLVEDTTATLVDIEKRFSPMVAGLVHELTSDRNEIERLGKLAYLQQKFLKLSKYALVIKLADRLHNVSDQPTEQTLADTLILMNYLEQHRELTRTQEQLVDQIVKTCFRKQSPQVDA</sequence>
<gene>
    <name evidence="2" type="ORF">A6P07_19010</name>
</gene>
<dbReference type="Proteomes" id="UP000094893">
    <property type="component" value="Unassembled WGS sequence"/>
</dbReference>
<dbReference type="RefSeq" id="WP_024892453.1">
    <property type="nucleotide sequence ID" value="NZ_JMEB01000106.1"/>
</dbReference>
<accession>A0A1C2HW80</accession>
<dbReference type="GO" id="GO:0008893">
    <property type="term" value="F:guanosine-3',5'-bis(diphosphate) 3'-diphosphatase activity"/>
    <property type="evidence" value="ECO:0007669"/>
    <property type="project" value="TreeGrafter"/>
</dbReference>
<dbReference type="Gene3D" id="1.10.3210.10">
    <property type="entry name" value="Hypothetical protein af1432"/>
    <property type="match status" value="1"/>
</dbReference>
<name>A0A1C2HW80_ACITH</name>
<dbReference type="SMART" id="SM00471">
    <property type="entry name" value="HDc"/>
    <property type="match status" value="1"/>
</dbReference>